<protein>
    <recommendedName>
        <fullName evidence="5">LicD/FKTN/FKRP nucleotidyltransferase domain-containing protein</fullName>
    </recommendedName>
</protein>
<evidence type="ECO:0000256" key="4">
    <source>
        <dbReference type="ARBA" id="ARBA00023136"/>
    </source>
</evidence>
<keyword evidence="7" id="KW-1185">Reference proteome</keyword>
<name>A0A9P8AI44_9ASCO</name>
<evidence type="ECO:0000256" key="2">
    <source>
        <dbReference type="ARBA" id="ARBA00022692"/>
    </source>
</evidence>
<dbReference type="Proteomes" id="UP000790833">
    <property type="component" value="Unassembled WGS sequence"/>
</dbReference>
<evidence type="ECO:0000256" key="3">
    <source>
        <dbReference type="ARBA" id="ARBA00022989"/>
    </source>
</evidence>
<dbReference type="InterPro" id="IPR007074">
    <property type="entry name" value="LicD/FKTN/FKRP_NTP_transf"/>
</dbReference>
<comment type="subcellular location">
    <subcellularLocation>
        <location evidence="1">Membrane</location>
        <topology evidence="1">Single-pass membrane protein</topology>
    </subcellularLocation>
</comment>
<comment type="caution">
    <text evidence="6">The sequence shown here is derived from an EMBL/GenBank/DDBJ whole genome shotgun (WGS) entry which is preliminary data.</text>
</comment>
<dbReference type="Pfam" id="PF04991">
    <property type="entry name" value="LicD"/>
    <property type="match status" value="1"/>
</dbReference>
<accession>A0A9P8AI44</accession>
<evidence type="ECO:0000259" key="5">
    <source>
        <dbReference type="Pfam" id="PF04991"/>
    </source>
</evidence>
<reference evidence="6" key="1">
    <citation type="submission" date="2021-03" db="EMBL/GenBank/DDBJ databases">
        <authorList>
            <person name="Palmer J.M."/>
        </authorList>
    </citation>
    <scope>NUCLEOTIDE SEQUENCE</scope>
    <source>
        <strain evidence="6">ARV_011</strain>
    </source>
</reference>
<evidence type="ECO:0000256" key="1">
    <source>
        <dbReference type="ARBA" id="ARBA00004167"/>
    </source>
</evidence>
<keyword evidence="2" id="KW-0812">Transmembrane</keyword>
<dbReference type="PANTHER" id="PTHR15407:SF28">
    <property type="entry name" value="RIBITOL-5-PHOSPHATE TRANSFERASE FKTN"/>
    <property type="match status" value="1"/>
</dbReference>
<dbReference type="AlphaFoldDB" id="A0A9P8AI44"/>
<evidence type="ECO:0000313" key="7">
    <source>
        <dbReference type="Proteomes" id="UP000790833"/>
    </source>
</evidence>
<dbReference type="GO" id="GO:0009100">
    <property type="term" value="P:glycoprotein metabolic process"/>
    <property type="evidence" value="ECO:0007669"/>
    <property type="project" value="UniProtKB-ARBA"/>
</dbReference>
<keyword evidence="4" id="KW-0472">Membrane</keyword>
<dbReference type="InterPro" id="IPR009644">
    <property type="entry name" value="FKTN/MNN4/W02B3.4-1"/>
</dbReference>
<dbReference type="GO" id="GO:0016020">
    <property type="term" value="C:membrane"/>
    <property type="evidence" value="ECO:0007669"/>
    <property type="project" value="UniProtKB-SubCell"/>
</dbReference>
<proteinExistence type="predicted"/>
<dbReference type="OrthoDB" id="444255at2759"/>
<organism evidence="6 7">
    <name type="scientific">Scheffersomyces spartinae</name>
    <dbReference type="NCBI Taxonomy" id="45513"/>
    <lineage>
        <taxon>Eukaryota</taxon>
        <taxon>Fungi</taxon>
        <taxon>Dikarya</taxon>
        <taxon>Ascomycota</taxon>
        <taxon>Saccharomycotina</taxon>
        <taxon>Pichiomycetes</taxon>
        <taxon>Debaryomycetaceae</taxon>
        <taxon>Scheffersomyces</taxon>
    </lineage>
</organism>
<gene>
    <name evidence="6" type="ORF">KQ657_000767</name>
</gene>
<dbReference type="GeneID" id="66114141"/>
<feature type="domain" description="LicD/FKTN/FKRP nucleotidyltransferase" evidence="5">
    <location>
        <begin position="315"/>
        <end position="519"/>
    </location>
</feature>
<sequence>MRRLHRLPQEHVLMHLLQSHLEESYIPKKVLAAIPIDVDQSCIWQKLESEFDPRLLPALWLHDLGLSLDCNNNIINNGGSLVENSLSLRFSWKSFLGISHLLSNDVELKSLSLMRVLEDLPQYLVQRFVGLNYLYHSAPPPKQIGFLFHDSPTFYVPVDQEVSQDELELERLVSNYISHAEDGEFSSILITKQTARFQYIFNRSPQQSFWRKEESTTFFDSLDEVPLTKEDFEFDFNSFLSQPHGTPLDKELAATIVENLHQTPNFTKYFHEAKCIGSNHGDHYDWRFFKQLQYSEYEKRTVFHMLVRAWLQFARNSGLKTWLAHGTLLGWYWNGLALPWDADVDVQVSMSSLVTLAKEFNQTLVIDTSSLDLDQGIRSYFLDVSPSFFSRNMGNGANTIDARFIDTKTGFYIDITALSFTNDSNSFEFDGTSGKGKELIRMLDPNERNLAHTFSMDKENVRDILKGLREHYINNRTIFNCRNDHFYSLQELHPLKFTCFEGVEALVPLGYHRILAREYPKGLTSKFHEWHSFKPFLNLWVPYRVCKKDNYGNRCFDKETLLELKYMRQIIEAHKLQNVANSQRQLRNGFKDEETIRELKLSTFRMDPWVIRRSHIIRDLISAQ</sequence>
<dbReference type="PANTHER" id="PTHR15407">
    <property type="entry name" value="FUKUTIN-RELATED"/>
    <property type="match status" value="1"/>
</dbReference>
<keyword evidence="3" id="KW-1133">Transmembrane helix</keyword>
<dbReference type="RefSeq" id="XP_043048898.1">
    <property type="nucleotide sequence ID" value="XM_043191591.1"/>
</dbReference>
<dbReference type="EMBL" id="JAHMUF010000012">
    <property type="protein sequence ID" value="KAG7193350.1"/>
    <property type="molecule type" value="Genomic_DNA"/>
</dbReference>
<evidence type="ECO:0000313" key="6">
    <source>
        <dbReference type="EMBL" id="KAG7193350.1"/>
    </source>
</evidence>